<dbReference type="InterPro" id="IPR028978">
    <property type="entry name" value="Chorismate_lyase_/UTRA_dom_sf"/>
</dbReference>
<keyword evidence="1" id="KW-0805">Transcription regulation</keyword>
<comment type="caution">
    <text evidence="5">The sequence shown here is derived from an EMBL/GenBank/DDBJ whole genome shotgun (WGS) entry which is preliminary data.</text>
</comment>
<evidence type="ECO:0000256" key="3">
    <source>
        <dbReference type="ARBA" id="ARBA00023163"/>
    </source>
</evidence>
<dbReference type="Gene3D" id="3.40.1410.10">
    <property type="entry name" value="Chorismate lyase-like"/>
    <property type="match status" value="1"/>
</dbReference>
<sequence length="263" mass="28974">MQGEILRRTTAPLFQAEPGYRMITHSSPIPLYHQIASVLRQRILDGTYPAHHQLAPEQDLAREFGVSRATVRQALLDLVESGLLARQHGRGTFVLDVARKTMRYVFKGDMNDLLTAASSNAHAVREISILHRRRLPEEVAAELGLPEGRGTIVERLMFAGEAPFAFHRNFLCDAHGKLLTKRGLKSAGVLHILQQAGVHLTSARQSILARPADLDIGEKLGIGRGGVVLQTQRTARLATGAAAEVSHSWYPADMYGYTVEFSI</sequence>
<reference evidence="6" key="1">
    <citation type="submission" date="2016-11" db="EMBL/GenBank/DDBJ databases">
        <authorList>
            <person name="Jaros S."/>
            <person name="Januszkiewicz K."/>
            <person name="Wedrychowicz H."/>
        </authorList>
    </citation>
    <scope>NUCLEOTIDE SEQUENCE [LARGE SCALE GENOMIC DNA]</scope>
    <source>
        <strain evidence="6">CGMCC 4.3555</strain>
    </source>
</reference>
<dbReference type="Gene3D" id="1.10.10.10">
    <property type="entry name" value="Winged helix-like DNA-binding domain superfamily/Winged helix DNA-binding domain"/>
    <property type="match status" value="1"/>
</dbReference>
<dbReference type="InterPro" id="IPR011663">
    <property type="entry name" value="UTRA"/>
</dbReference>
<dbReference type="AlphaFoldDB" id="A0A9X8QZ48"/>
<accession>A0A9X8QZ48</accession>
<dbReference type="PANTHER" id="PTHR44846">
    <property type="entry name" value="MANNOSYL-D-GLYCERATE TRANSPORT/METABOLISM SYSTEM REPRESSOR MNGR-RELATED"/>
    <property type="match status" value="1"/>
</dbReference>
<dbReference type="Pfam" id="PF07702">
    <property type="entry name" value="UTRA"/>
    <property type="match status" value="1"/>
</dbReference>
<dbReference type="SMART" id="SM00866">
    <property type="entry name" value="UTRA"/>
    <property type="match status" value="1"/>
</dbReference>
<dbReference type="PRINTS" id="PR00035">
    <property type="entry name" value="HTHGNTR"/>
</dbReference>
<evidence type="ECO:0000259" key="4">
    <source>
        <dbReference type="PROSITE" id="PS50949"/>
    </source>
</evidence>
<dbReference type="SMART" id="SM00345">
    <property type="entry name" value="HTH_GNTR"/>
    <property type="match status" value="1"/>
</dbReference>
<organism evidence="5 6">
    <name type="scientific">Streptomyces yunnanensis</name>
    <dbReference type="NCBI Taxonomy" id="156453"/>
    <lineage>
        <taxon>Bacteria</taxon>
        <taxon>Bacillati</taxon>
        <taxon>Actinomycetota</taxon>
        <taxon>Actinomycetes</taxon>
        <taxon>Kitasatosporales</taxon>
        <taxon>Streptomycetaceae</taxon>
        <taxon>Streptomyces</taxon>
    </lineage>
</organism>
<evidence type="ECO:0000256" key="2">
    <source>
        <dbReference type="ARBA" id="ARBA00023125"/>
    </source>
</evidence>
<dbReference type="InterPro" id="IPR036388">
    <property type="entry name" value="WH-like_DNA-bd_sf"/>
</dbReference>
<dbReference type="InterPro" id="IPR000524">
    <property type="entry name" value="Tscrpt_reg_HTH_GntR"/>
</dbReference>
<evidence type="ECO:0000313" key="5">
    <source>
        <dbReference type="EMBL" id="SHN19165.1"/>
    </source>
</evidence>
<dbReference type="RefSeq" id="WP_143179754.1">
    <property type="nucleotide sequence ID" value="NZ_FRBK01000023.1"/>
</dbReference>
<dbReference type="InterPro" id="IPR036390">
    <property type="entry name" value="WH_DNA-bd_sf"/>
</dbReference>
<dbReference type="PANTHER" id="PTHR44846:SF1">
    <property type="entry name" value="MANNOSYL-D-GLYCERATE TRANSPORT_METABOLISM SYSTEM REPRESSOR MNGR-RELATED"/>
    <property type="match status" value="1"/>
</dbReference>
<proteinExistence type="predicted"/>
<dbReference type="GO" id="GO:0003700">
    <property type="term" value="F:DNA-binding transcription factor activity"/>
    <property type="evidence" value="ECO:0007669"/>
    <property type="project" value="InterPro"/>
</dbReference>
<dbReference type="PROSITE" id="PS50949">
    <property type="entry name" value="HTH_GNTR"/>
    <property type="match status" value="1"/>
</dbReference>
<dbReference type="GO" id="GO:0003677">
    <property type="term" value="F:DNA binding"/>
    <property type="evidence" value="ECO:0007669"/>
    <property type="project" value="UniProtKB-KW"/>
</dbReference>
<dbReference type="FunFam" id="1.10.10.10:FF:000079">
    <property type="entry name" value="GntR family transcriptional regulator"/>
    <property type="match status" value="1"/>
</dbReference>
<dbReference type="GO" id="GO:0045892">
    <property type="term" value="P:negative regulation of DNA-templated transcription"/>
    <property type="evidence" value="ECO:0007669"/>
    <property type="project" value="TreeGrafter"/>
</dbReference>
<dbReference type="CDD" id="cd07377">
    <property type="entry name" value="WHTH_GntR"/>
    <property type="match status" value="1"/>
</dbReference>
<keyword evidence="3" id="KW-0804">Transcription</keyword>
<feature type="domain" description="HTH gntR-type" evidence="4">
    <location>
        <begin position="29"/>
        <end position="97"/>
    </location>
</feature>
<dbReference type="InterPro" id="IPR050679">
    <property type="entry name" value="Bact_HTH_transcr_reg"/>
</dbReference>
<keyword evidence="2" id="KW-0238">DNA-binding</keyword>
<dbReference type="SUPFAM" id="SSF64288">
    <property type="entry name" value="Chorismate lyase-like"/>
    <property type="match status" value="1"/>
</dbReference>
<evidence type="ECO:0000256" key="1">
    <source>
        <dbReference type="ARBA" id="ARBA00023015"/>
    </source>
</evidence>
<evidence type="ECO:0000313" key="6">
    <source>
        <dbReference type="Proteomes" id="UP000184388"/>
    </source>
</evidence>
<protein>
    <submittedName>
        <fullName evidence="5">GntR family transcriptional regulator</fullName>
    </submittedName>
</protein>
<name>A0A9X8QZ48_9ACTN</name>
<dbReference type="Pfam" id="PF00392">
    <property type="entry name" value="GntR"/>
    <property type="match status" value="1"/>
</dbReference>
<dbReference type="SUPFAM" id="SSF46785">
    <property type="entry name" value="Winged helix' DNA-binding domain"/>
    <property type="match status" value="1"/>
</dbReference>
<dbReference type="EMBL" id="FRBK01000023">
    <property type="protein sequence ID" value="SHN19165.1"/>
    <property type="molecule type" value="Genomic_DNA"/>
</dbReference>
<dbReference type="Proteomes" id="UP000184388">
    <property type="component" value="Unassembled WGS sequence"/>
</dbReference>
<gene>
    <name evidence="5" type="ORF">SAMN05216268_12331</name>
</gene>